<feature type="domain" description="PAS" evidence="8">
    <location>
        <begin position="207"/>
        <end position="248"/>
    </location>
</feature>
<dbReference type="InterPro" id="IPR011006">
    <property type="entry name" value="CheY-like_superfamily"/>
</dbReference>
<dbReference type="Pfam" id="PF08448">
    <property type="entry name" value="PAS_4"/>
    <property type="match status" value="2"/>
</dbReference>
<dbReference type="InterPro" id="IPR013655">
    <property type="entry name" value="PAS_fold_3"/>
</dbReference>
<dbReference type="SUPFAM" id="SSF52172">
    <property type="entry name" value="CheY-like"/>
    <property type="match status" value="1"/>
</dbReference>
<dbReference type="SMART" id="SM00448">
    <property type="entry name" value="REC"/>
    <property type="match status" value="1"/>
</dbReference>
<dbReference type="Pfam" id="PF00072">
    <property type="entry name" value="Response_reg"/>
    <property type="match status" value="1"/>
</dbReference>
<dbReference type="SMART" id="SM00387">
    <property type="entry name" value="HATPase_c"/>
    <property type="match status" value="1"/>
</dbReference>
<dbReference type="InterPro" id="IPR001789">
    <property type="entry name" value="Sig_transdc_resp-reg_receiver"/>
</dbReference>
<evidence type="ECO:0000259" key="7">
    <source>
        <dbReference type="PROSITE" id="PS50110"/>
    </source>
</evidence>
<dbReference type="Gene3D" id="3.30.565.10">
    <property type="entry name" value="Histidine kinase-like ATPase, C-terminal domain"/>
    <property type="match status" value="1"/>
</dbReference>
<dbReference type="NCBIfam" id="TIGR00229">
    <property type="entry name" value="sensory_box"/>
    <property type="match status" value="4"/>
</dbReference>
<keyword evidence="11" id="KW-1185">Reference proteome</keyword>
<dbReference type="AlphaFoldDB" id="A0A5M6J1H3"/>
<dbReference type="EC" id="2.7.13.3" evidence="2"/>
<feature type="domain" description="PAS" evidence="8">
    <location>
        <begin position="98"/>
        <end position="129"/>
    </location>
</feature>
<evidence type="ECO:0000256" key="1">
    <source>
        <dbReference type="ARBA" id="ARBA00000085"/>
    </source>
</evidence>
<evidence type="ECO:0000256" key="4">
    <source>
        <dbReference type="PROSITE-ProRule" id="PRU00169"/>
    </source>
</evidence>
<evidence type="ECO:0000313" key="10">
    <source>
        <dbReference type="EMBL" id="KAA5613917.1"/>
    </source>
</evidence>
<keyword evidence="5" id="KW-0472">Membrane</keyword>
<dbReference type="InterPro" id="IPR003661">
    <property type="entry name" value="HisK_dim/P_dom"/>
</dbReference>
<dbReference type="InterPro" id="IPR005467">
    <property type="entry name" value="His_kinase_dom"/>
</dbReference>
<dbReference type="SMART" id="SM00086">
    <property type="entry name" value="PAC"/>
    <property type="match status" value="3"/>
</dbReference>
<dbReference type="PRINTS" id="PR00344">
    <property type="entry name" value="BCTRLSENSOR"/>
</dbReference>
<dbReference type="Pfam" id="PF08447">
    <property type="entry name" value="PAS_3"/>
    <property type="match status" value="1"/>
</dbReference>
<dbReference type="InterPro" id="IPR035965">
    <property type="entry name" value="PAS-like_dom_sf"/>
</dbReference>
<dbReference type="SUPFAM" id="SSF55874">
    <property type="entry name" value="ATPase domain of HSP90 chaperone/DNA topoisomerase II/histidine kinase"/>
    <property type="match status" value="1"/>
</dbReference>
<comment type="caution">
    <text evidence="10">The sequence shown here is derived from an EMBL/GenBank/DDBJ whole genome shotgun (WGS) entry which is preliminary data.</text>
</comment>
<dbReference type="SMART" id="SM00091">
    <property type="entry name" value="PAS"/>
    <property type="match status" value="4"/>
</dbReference>
<dbReference type="InterPro" id="IPR013656">
    <property type="entry name" value="PAS_4"/>
</dbReference>
<feature type="transmembrane region" description="Helical" evidence="5">
    <location>
        <begin position="30"/>
        <end position="51"/>
    </location>
</feature>
<keyword evidence="5" id="KW-0812">Transmembrane</keyword>
<dbReference type="InterPro" id="IPR001610">
    <property type="entry name" value="PAC"/>
</dbReference>
<dbReference type="InterPro" id="IPR000700">
    <property type="entry name" value="PAS-assoc_C"/>
</dbReference>
<dbReference type="Gene3D" id="2.10.70.100">
    <property type="match status" value="1"/>
</dbReference>
<gene>
    <name evidence="10" type="ORF">F1189_03840</name>
</gene>
<dbReference type="InterPro" id="IPR036097">
    <property type="entry name" value="HisK_dim/P_sf"/>
</dbReference>
<dbReference type="Proteomes" id="UP000325255">
    <property type="component" value="Unassembled WGS sequence"/>
</dbReference>
<sequence>MPDRQKPRDTVLPAPSRATGLLRHSQARRAVAPILAATCLVAVAAAGTPAWVMPAAAGAVALAGIAVARSLALAAATREAGVAAERQCLLDMMDMAAILVRDTDGTIRFWSEGCRRLYGWTAGQAIGQSSHTLLQTIFSAPLADIETALLRDGTWAGDLRQRTQAGTEVIVSARKVLRHCTGGRVAVMENLTDVTGLRQAEADLKRSEAQLHSIVDSAAEGIIVAGTDGHIASVNPAALCMFGYDRAEELIGRDIGALMPTADAANHRRRLAEYQGSGPRVVSTPGRELAAIRRDGSAFPIDLSVSTFTNGRRYVTGIIRDATARKQAETELRNAEARLRLVQQVGGIAYTDRTLPDDAAMVSDDYAHLYGLPPDRTHITIDAWRELVHPADRDAAFARIDDVMRQGGPLALEFRIRRPDGTVHWIAMRLEVFLGADGRPQRVISAHQDITEIMQSREAEASRAAELERRVAERTAALGAAEARFRGIFDSQFQYIGLLAPDGTTLEVNHTALQATGRTREQILGRPFAETEWWPADERERLRTDIAEAAQGLLIRREVRNHVAGGRDIWIDFSLTPVQAPGTQDVTWIIAEGRDLTEKRALADRLAQAQKVQALGQLASGIAHDFNNILQAVTGAATLIERRPDQPDKTRHLARTAIEAAGRGASITQRLLSFARQSEPRTEVLATAGVLENIREVLAHTLGSTIQVRDIVATDTPPVLADRGQLETALVNLGTNARDAMPEGGTLTLAAVAEQVGGDGPHPSGLAAGEYVRLDVSDTGTGMDRAILAQASEPFFTTKPPGQGTGLGLPMVRAFAEQSGGAMAIASLPEAGTTVTLWLPRASTVVPTPEDSEDGHMLTGAPARLLLVDDDDLVREMLAAQLEDLGFATLVAGSGAEAVALLEAGEEVDAMVSDLSMPAMNGVTLIRQAHALRPQLPCFLLTGYVGERAALGAADSFTLVRKPVRVQTLAARIEAGLEAARISRTPGPGDGA</sequence>
<feature type="domain" description="Response regulatory" evidence="7">
    <location>
        <begin position="864"/>
        <end position="977"/>
    </location>
</feature>
<dbReference type="SUPFAM" id="SSF55785">
    <property type="entry name" value="PYP-like sensor domain (PAS domain)"/>
    <property type="match status" value="4"/>
</dbReference>
<name>A0A5M6J1H3_9PROT</name>
<dbReference type="PANTHER" id="PTHR43065:SF42">
    <property type="entry name" value="TWO-COMPONENT SENSOR PPRA"/>
    <property type="match status" value="1"/>
</dbReference>
<dbReference type="EMBL" id="VWPK01000004">
    <property type="protein sequence ID" value="KAA5613917.1"/>
    <property type="molecule type" value="Genomic_DNA"/>
</dbReference>
<comment type="catalytic activity">
    <reaction evidence="1">
        <text>ATP + protein L-histidine = ADP + protein N-phospho-L-histidine.</text>
        <dbReference type="EC" id="2.7.13.3"/>
    </reaction>
</comment>
<feature type="domain" description="PAC" evidence="9">
    <location>
        <begin position="285"/>
        <end position="334"/>
    </location>
</feature>
<dbReference type="Pfam" id="PF02518">
    <property type="entry name" value="HATPase_c"/>
    <property type="match status" value="1"/>
</dbReference>
<dbReference type="RefSeq" id="WP_150039302.1">
    <property type="nucleotide sequence ID" value="NZ_OW485601.1"/>
</dbReference>
<dbReference type="Pfam" id="PF13426">
    <property type="entry name" value="PAS_9"/>
    <property type="match status" value="1"/>
</dbReference>
<evidence type="ECO:0000256" key="2">
    <source>
        <dbReference type="ARBA" id="ARBA00012438"/>
    </source>
</evidence>
<dbReference type="PROSITE" id="PS50113">
    <property type="entry name" value="PAC"/>
    <property type="match status" value="2"/>
</dbReference>
<keyword evidence="3 4" id="KW-0597">Phosphoprotein</keyword>
<dbReference type="PROSITE" id="PS50110">
    <property type="entry name" value="RESPONSE_REGULATORY"/>
    <property type="match status" value="1"/>
</dbReference>
<dbReference type="InterPro" id="IPR004358">
    <property type="entry name" value="Sig_transdc_His_kin-like_C"/>
</dbReference>
<evidence type="ECO:0000256" key="5">
    <source>
        <dbReference type="SAM" id="Phobius"/>
    </source>
</evidence>
<evidence type="ECO:0000313" key="11">
    <source>
        <dbReference type="Proteomes" id="UP000325255"/>
    </source>
</evidence>
<keyword evidence="5" id="KW-1133">Transmembrane helix</keyword>
<dbReference type="Gene3D" id="3.30.450.20">
    <property type="entry name" value="PAS domain"/>
    <property type="match status" value="4"/>
</dbReference>
<dbReference type="GO" id="GO:0000155">
    <property type="term" value="F:phosphorelay sensor kinase activity"/>
    <property type="evidence" value="ECO:0007669"/>
    <property type="project" value="InterPro"/>
</dbReference>
<dbReference type="Pfam" id="PF00512">
    <property type="entry name" value="HisKA"/>
    <property type="match status" value="1"/>
</dbReference>
<dbReference type="InterPro" id="IPR003594">
    <property type="entry name" value="HATPase_dom"/>
</dbReference>
<evidence type="ECO:0000256" key="3">
    <source>
        <dbReference type="ARBA" id="ARBA00022553"/>
    </source>
</evidence>
<feature type="domain" description="PAC" evidence="9">
    <location>
        <begin position="410"/>
        <end position="462"/>
    </location>
</feature>
<dbReference type="CDD" id="cd00130">
    <property type="entry name" value="PAS"/>
    <property type="match status" value="4"/>
</dbReference>
<dbReference type="PANTHER" id="PTHR43065">
    <property type="entry name" value="SENSOR HISTIDINE KINASE"/>
    <property type="match status" value="1"/>
</dbReference>
<dbReference type="PROSITE" id="PS50109">
    <property type="entry name" value="HIS_KIN"/>
    <property type="match status" value="1"/>
</dbReference>
<protein>
    <recommendedName>
        <fullName evidence="2">histidine kinase</fullName>
        <ecNumber evidence="2">2.7.13.3</ecNumber>
    </recommendedName>
</protein>
<proteinExistence type="predicted"/>
<accession>A0A5M6J1H3</accession>
<dbReference type="Gene3D" id="1.10.287.130">
    <property type="match status" value="1"/>
</dbReference>
<dbReference type="InterPro" id="IPR036890">
    <property type="entry name" value="HATPase_C_sf"/>
</dbReference>
<dbReference type="InterPro" id="IPR000014">
    <property type="entry name" value="PAS"/>
</dbReference>
<evidence type="ECO:0000259" key="8">
    <source>
        <dbReference type="PROSITE" id="PS50112"/>
    </source>
</evidence>
<dbReference type="PROSITE" id="PS50112">
    <property type="entry name" value="PAS"/>
    <property type="match status" value="3"/>
</dbReference>
<dbReference type="SUPFAM" id="SSF47384">
    <property type="entry name" value="Homodimeric domain of signal transducing histidine kinase"/>
    <property type="match status" value="1"/>
</dbReference>
<feature type="modified residue" description="4-aspartylphosphate" evidence="4">
    <location>
        <position position="914"/>
    </location>
</feature>
<dbReference type="SMART" id="SM00388">
    <property type="entry name" value="HisKA"/>
    <property type="match status" value="1"/>
</dbReference>
<dbReference type="OrthoDB" id="7264471at2"/>
<organism evidence="10 11">
    <name type="scientific">Rhodovastum atsumiense</name>
    <dbReference type="NCBI Taxonomy" id="504468"/>
    <lineage>
        <taxon>Bacteria</taxon>
        <taxon>Pseudomonadati</taxon>
        <taxon>Pseudomonadota</taxon>
        <taxon>Alphaproteobacteria</taxon>
        <taxon>Acetobacterales</taxon>
        <taxon>Acetobacteraceae</taxon>
        <taxon>Rhodovastum</taxon>
    </lineage>
</organism>
<reference evidence="10 11" key="1">
    <citation type="submission" date="2019-09" db="EMBL/GenBank/DDBJ databases">
        <title>Genome sequence of Rhodovastum atsumiense, a diverse member of the Acetobacteraceae family of non-sulfur purple photosynthetic bacteria.</title>
        <authorList>
            <person name="Meyer T."/>
            <person name="Kyndt J."/>
        </authorList>
    </citation>
    <scope>NUCLEOTIDE SEQUENCE [LARGE SCALE GENOMIC DNA]</scope>
    <source>
        <strain evidence="10 11">DSM 21279</strain>
    </source>
</reference>
<dbReference type="Gene3D" id="3.40.50.2300">
    <property type="match status" value="1"/>
</dbReference>
<evidence type="ECO:0000259" key="9">
    <source>
        <dbReference type="PROSITE" id="PS50113"/>
    </source>
</evidence>
<feature type="domain" description="PAS" evidence="8">
    <location>
        <begin position="481"/>
        <end position="553"/>
    </location>
</feature>
<evidence type="ECO:0000259" key="6">
    <source>
        <dbReference type="PROSITE" id="PS50109"/>
    </source>
</evidence>
<feature type="domain" description="Histidine kinase" evidence="6">
    <location>
        <begin position="621"/>
        <end position="843"/>
    </location>
</feature>